<dbReference type="Pfam" id="PF14325">
    <property type="entry name" value="DUF4383"/>
    <property type="match status" value="1"/>
</dbReference>
<dbReference type="RefSeq" id="WP_085154974.1">
    <property type="nucleotide sequence ID" value="NZ_AP022612.1"/>
</dbReference>
<dbReference type="Proteomes" id="UP000466931">
    <property type="component" value="Chromosome"/>
</dbReference>
<gene>
    <name evidence="1" type="ORF">MCNF_06440</name>
</gene>
<evidence type="ECO:0000313" key="1">
    <source>
        <dbReference type="EMBL" id="BBZ32039.1"/>
    </source>
</evidence>
<accession>A0A7I7XS10</accession>
<organism evidence="1 2">
    <name type="scientific">Mycolicibacterium confluentis</name>
    <dbReference type="NCBI Taxonomy" id="28047"/>
    <lineage>
        <taxon>Bacteria</taxon>
        <taxon>Bacillati</taxon>
        <taxon>Actinomycetota</taxon>
        <taxon>Actinomycetes</taxon>
        <taxon>Mycobacteriales</taxon>
        <taxon>Mycobacteriaceae</taxon>
        <taxon>Mycolicibacterium</taxon>
    </lineage>
</organism>
<reference evidence="1" key="1">
    <citation type="journal article" date="2019" name="Emerg. Microbes Infect.">
        <title>Comprehensive subspecies identification of 175 nontuberculous mycobacteria species based on 7547 genomic profiles.</title>
        <authorList>
            <person name="Matsumoto Y."/>
            <person name="Kinjo T."/>
            <person name="Motooka D."/>
            <person name="Nabeya D."/>
            <person name="Jung N."/>
            <person name="Uechi K."/>
            <person name="Horii T."/>
            <person name="Iida T."/>
            <person name="Fujita J."/>
            <person name="Nakamura S."/>
        </authorList>
    </citation>
    <scope>NUCLEOTIDE SEQUENCE [LARGE SCALE GENOMIC DNA]</scope>
    <source>
        <strain evidence="1">JCM 13671</strain>
    </source>
</reference>
<proteinExistence type="predicted"/>
<dbReference type="AlphaFoldDB" id="A0A7I7XS10"/>
<keyword evidence="2" id="KW-1185">Reference proteome</keyword>
<protein>
    <submittedName>
        <fullName evidence="1">Membrane protein</fullName>
    </submittedName>
</protein>
<reference evidence="1" key="2">
    <citation type="submission" date="2020-02" db="EMBL/GenBank/DDBJ databases">
        <authorList>
            <person name="Matsumoto Y."/>
            <person name="Motooka D."/>
            <person name="Nakamura S."/>
        </authorList>
    </citation>
    <scope>NUCLEOTIDE SEQUENCE</scope>
    <source>
        <strain evidence="1">JCM 13671</strain>
    </source>
</reference>
<sequence length="134" mass="14125">MSPRVGLLADQCAAIVVGAFFLVLGIADAVANGGMLLGVFTTSLWLTLIYLALGVAGLVLSRSFHAARWYLFGGGLICAALWLYGTFTSADVLELNRATNWLHFGLAVAMLIFGLTLAGTKTPRGARGEPLLPQ</sequence>
<dbReference type="EMBL" id="AP022612">
    <property type="protein sequence ID" value="BBZ32039.1"/>
    <property type="molecule type" value="Genomic_DNA"/>
</dbReference>
<name>A0A7I7XS10_9MYCO</name>
<dbReference type="OrthoDB" id="572373at2"/>
<evidence type="ECO:0000313" key="2">
    <source>
        <dbReference type="Proteomes" id="UP000466931"/>
    </source>
</evidence>